<dbReference type="Proteomes" id="UP001219934">
    <property type="component" value="Unassembled WGS sequence"/>
</dbReference>
<gene>
    <name evidence="1" type="ORF">JOQ06_012292</name>
</gene>
<proteinExistence type="predicted"/>
<dbReference type="PANTHER" id="PTHR47308">
    <property type="entry name" value="NUCLEAR GTPASE SLIP-GC"/>
    <property type="match status" value="1"/>
</dbReference>
<reference evidence="1" key="1">
    <citation type="submission" date="2022-11" db="EMBL/GenBank/DDBJ databases">
        <title>Chromosome-level genome of Pogonophryne albipinna.</title>
        <authorList>
            <person name="Jo E."/>
        </authorList>
    </citation>
    <scope>NUCLEOTIDE SEQUENCE</scope>
    <source>
        <strain evidence="1">SGF0006</strain>
        <tissue evidence="1">Muscle</tissue>
    </source>
</reference>
<evidence type="ECO:0000313" key="2">
    <source>
        <dbReference type="Proteomes" id="UP001219934"/>
    </source>
</evidence>
<evidence type="ECO:0000313" key="1">
    <source>
        <dbReference type="EMBL" id="KAJ4942426.1"/>
    </source>
</evidence>
<keyword evidence="2" id="KW-1185">Reference proteome</keyword>
<dbReference type="AlphaFoldDB" id="A0AAD6FQN3"/>
<protein>
    <submittedName>
        <fullName evidence="1">Uncharacterized protein</fullName>
    </submittedName>
</protein>
<organism evidence="1 2">
    <name type="scientific">Pogonophryne albipinna</name>
    <dbReference type="NCBI Taxonomy" id="1090488"/>
    <lineage>
        <taxon>Eukaryota</taxon>
        <taxon>Metazoa</taxon>
        <taxon>Chordata</taxon>
        <taxon>Craniata</taxon>
        <taxon>Vertebrata</taxon>
        <taxon>Euteleostomi</taxon>
        <taxon>Actinopterygii</taxon>
        <taxon>Neopterygii</taxon>
        <taxon>Teleostei</taxon>
        <taxon>Neoteleostei</taxon>
        <taxon>Acanthomorphata</taxon>
        <taxon>Eupercaria</taxon>
        <taxon>Perciformes</taxon>
        <taxon>Notothenioidei</taxon>
        <taxon>Pogonophryne</taxon>
    </lineage>
</organism>
<dbReference type="GO" id="GO:0003924">
    <property type="term" value="F:GTPase activity"/>
    <property type="evidence" value="ECO:0007669"/>
    <property type="project" value="TreeGrafter"/>
</dbReference>
<comment type="caution">
    <text evidence="1">The sequence shown here is derived from an EMBL/GenBank/DDBJ whole genome shotgun (WGS) entry which is preliminary data.</text>
</comment>
<name>A0AAD6FQN3_9TELE</name>
<dbReference type="PANTHER" id="PTHR47308:SF1">
    <property type="entry name" value="NUCLEAR GTPASE SLIP-GC"/>
    <property type="match status" value="1"/>
</dbReference>
<dbReference type="EMBL" id="JAPTMU010000006">
    <property type="protein sequence ID" value="KAJ4942426.1"/>
    <property type="molecule type" value="Genomic_DNA"/>
</dbReference>
<accession>A0AAD6FQN3</accession>
<dbReference type="InterPro" id="IPR053082">
    <property type="entry name" value="Nuclear_GTPase_SLIP-GC"/>
</dbReference>
<sequence>MDDIKTTVSIELEESLSRELDNVRKPMKETLTAFEKCLSEGVEQSKSLKVGPIFFLFQKKKGSAFHRTLKSVVQKGGIHKTTKGKLININMKLTSCLSDSIDDKFKKTFPNERSSGPFNGVINTFSLGTEKLMNKKECENVKLQLTFLKTEEEKMKTNLNKLIRECKKTIYSSLTTTIEETMKPCYDRAKLFKGHAEKHEGNY</sequence>